<evidence type="ECO:0000259" key="8">
    <source>
        <dbReference type="Pfam" id="PF25121"/>
    </source>
</evidence>
<dbReference type="PANTHER" id="PTHR12202">
    <property type="entry name" value="ESF1 HOMOLOG"/>
    <property type="match status" value="1"/>
</dbReference>
<feature type="compositionally biased region" description="Basic residues" evidence="6">
    <location>
        <begin position="1"/>
        <end position="11"/>
    </location>
</feature>
<name>A0A0B2V6X2_TOXCA</name>
<keyword evidence="3 5" id="KW-0175">Coiled coil</keyword>
<feature type="compositionally biased region" description="Acidic residues" evidence="6">
    <location>
        <begin position="155"/>
        <end position="171"/>
    </location>
</feature>
<feature type="domain" description="NUC153" evidence="7">
    <location>
        <begin position="511"/>
        <end position="534"/>
    </location>
</feature>
<organism evidence="9 10">
    <name type="scientific">Toxocara canis</name>
    <name type="common">Canine roundworm</name>
    <dbReference type="NCBI Taxonomy" id="6265"/>
    <lineage>
        <taxon>Eukaryota</taxon>
        <taxon>Metazoa</taxon>
        <taxon>Ecdysozoa</taxon>
        <taxon>Nematoda</taxon>
        <taxon>Chromadorea</taxon>
        <taxon>Rhabditida</taxon>
        <taxon>Spirurina</taxon>
        <taxon>Ascaridomorpha</taxon>
        <taxon>Ascaridoidea</taxon>
        <taxon>Toxocaridae</taxon>
        <taxon>Toxocara</taxon>
    </lineage>
</organism>
<dbReference type="Pfam" id="PF08159">
    <property type="entry name" value="NUC153"/>
    <property type="match status" value="1"/>
</dbReference>
<evidence type="ECO:0000256" key="2">
    <source>
        <dbReference type="ARBA" id="ARBA00009087"/>
    </source>
</evidence>
<feature type="region of interest" description="Disordered" evidence="6">
    <location>
        <begin position="410"/>
        <end position="461"/>
    </location>
</feature>
<comment type="caution">
    <text evidence="9">The sequence shown here is derived from an EMBL/GenBank/DDBJ whole genome shotgun (WGS) entry which is preliminary data.</text>
</comment>
<dbReference type="STRING" id="6265.A0A0B2V6X2"/>
<protein>
    <submittedName>
        <fullName evidence="9">ESF1-like protein</fullName>
    </submittedName>
</protein>
<dbReference type="InterPro" id="IPR056750">
    <property type="entry name" value="RRM_ESF1"/>
</dbReference>
<evidence type="ECO:0000256" key="6">
    <source>
        <dbReference type="SAM" id="MobiDB-lite"/>
    </source>
</evidence>
<comment type="similarity">
    <text evidence="2">Belongs to the ESF1 family.</text>
</comment>
<feature type="domain" description="ESF1 RRM" evidence="8">
    <location>
        <begin position="191"/>
        <end position="327"/>
    </location>
</feature>
<feature type="region of interest" description="Disordered" evidence="6">
    <location>
        <begin position="481"/>
        <end position="507"/>
    </location>
</feature>
<evidence type="ECO:0000256" key="1">
    <source>
        <dbReference type="ARBA" id="ARBA00004604"/>
    </source>
</evidence>
<dbReference type="OMA" id="DHDFAID"/>
<dbReference type="InterPro" id="IPR039754">
    <property type="entry name" value="Esf1"/>
</dbReference>
<keyword evidence="10" id="KW-1185">Reference proteome</keyword>
<dbReference type="GO" id="GO:0006364">
    <property type="term" value="P:rRNA processing"/>
    <property type="evidence" value="ECO:0007669"/>
    <property type="project" value="InterPro"/>
</dbReference>
<evidence type="ECO:0000259" key="7">
    <source>
        <dbReference type="Pfam" id="PF08159"/>
    </source>
</evidence>
<keyword evidence="4" id="KW-0539">Nucleus</keyword>
<dbReference type="OrthoDB" id="431825at2759"/>
<evidence type="ECO:0000256" key="4">
    <source>
        <dbReference type="ARBA" id="ARBA00023242"/>
    </source>
</evidence>
<dbReference type="InterPro" id="IPR012580">
    <property type="entry name" value="NUC153"/>
</dbReference>
<accession>A0A0B2V6X2</accession>
<feature type="region of interest" description="Disordered" evidence="6">
    <location>
        <begin position="1"/>
        <end position="23"/>
    </location>
</feature>
<evidence type="ECO:0000256" key="3">
    <source>
        <dbReference type="ARBA" id="ARBA00023054"/>
    </source>
</evidence>
<sequence length="582" mass="67533">MESKSVKKVNKKKSEGVRSNEKQTYITAVWPNDGKEEERNNWSLAKKKKIKAPKKDDRFESVFSDPRFDSLANKERKVTIDKRFKSMLSSEKFGTKCAVDMRGRRIKFGAKNTLEHLYDFDESTSAKSDSEVTSAEEEREIKIDLARGNGNVTSSDEDSGSEWEFSEEEESGVEHKWGELDRGASRVEWATRRLALCNMEWDRISAKDIFVVLSSFKPSPPAEILSVTIFLSDFGKERLEEEEKIGPRILQLTESIDDVGEFDKRGREALRTYQLDRMRYYYAVIECDRMQTAATIYEQCDGVEFESSAVRMDLRFVPDEMTFEGNVVKERVTQEDVDVNMFKPKFFESAALSKSATKLTWDETDPERIKAQREAFLPDANLDELEHMIAPGSSDEENDAGSREMMSLFNTKENSEEKEVGDMEVSWEAKEEEEQSGLQKTSKNDSSELTPWQKYLQKRKQKRKERKALIAQLKKKRKVEREEMIVTSDERPRQRKHSIGEENHETPVVDDERFAALYTDSAFAIDQSNPLFKSSKLIEKQVSEKKQRKMLDEAEKEITSLADKLKEKTERMNKNKKKRLHR</sequence>
<proteinExistence type="inferred from homology"/>
<evidence type="ECO:0000256" key="5">
    <source>
        <dbReference type="SAM" id="Coils"/>
    </source>
</evidence>
<dbReference type="GO" id="GO:0005730">
    <property type="term" value="C:nucleolus"/>
    <property type="evidence" value="ECO:0007669"/>
    <property type="project" value="UniProtKB-SubCell"/>
</dbReference>
<dbReference type="EMBL" id="JPKZ01002351">
    <property type="protein sequence ID" value="KHN77212.1"/>
    <property type="molecule type" value="Genomic_DNA"/>
</dbReference>
<reference evidence="9 10" key="1">
    <citation type="submission" date="2014-11" db="EMBL/GenBank/DDBJ databases">
        <title>Genetic blueprint of the zoonotic pathogen Toxocara canis.</title>
        <authorList>
            <person name="Zhu X.-Q."/>
            <person name="Korhonen P.K."/>
            <person name="Cai H."/>
            <person name="Young N.D."/>
            <person name="Nejsum P."/>
            <person name="von Samson-Himmelstjerna G."/>
            <person name="Boag P.R."/>
            <person name="Tan P."/>
            <person name="Li Q."/>
            <person name="Min J."/>
            <person name="Yang Y."/>
            <person name="Wang X."/>
            <person name="Fang X."/>
            <person name="Hall R.S."/>
            <person name="Hofmann A."/>
            <person name="Sternberg P.W."/>
            <person name="Jex A.R."/>
            <person name="Gasser R.B."/>
        </authorList>
    </citation>
    <scope>NUCLEOTIDE SEQUENCE [LARGE SCALE GENOMIC DNA]</scope>
    <source>
        <strain evidence="9">PN_DK_2014</strain>
    </source>
</reference>
<dbReference type="Proteomes" id="UP000031036">
    <property type="component" value="Unassembled WGS sequence"/>
</dbReference>
<feature type="region of interest" description="Disordered" evidence="6">
    <location>
        <begin position="147"/>
        <end position="176"/>
    </location>
</feature>
<dbReference type="AlphaFoldDB" id="A0A0B2V6X2"/>
<comment type="subcellular location">
    <subcellularLocation>
        <location evidence="1">Nucleus</location>
        <location evidence="1">Nucleolus</location>
    </subcellularLocation>
</comment>
<dbReference type="PANTHER" id="PTHR12202:SF0">
    <property type="entry name" value="ESF1 HOMOLOG"/>
    <property type="match status" value="1"/>
</dbReference>
<feature type="coiled-coil region" evidence="5">
    <location>
        <begin position="544"/>
        <end position="578"/>
    </location>
</feature>
<dbReference type="Pfam" id="PF25121">
    <property type="entry name" value="RRM_ESF1"/>
    <property type="match status" value="1"/>
</dbReference>
<evidence type="ECO:0000313" key="9">
    <source>
        <dbReference type="EMBL" id="KHN77212.1"/>
    </source>
</evidence>
<evidence type="ECO:0000313" key="10">
    <source>
        <dbReference type="Proteomes" id="UP000031036"/>
    </source>
</evidence>
<gene>
    <name evidence="9" type="primary">Esf1</name>
    <name evidence="9" type="ORF">Tcan_15463</name>
</gene>
<feature type="compositionally biased region" description="Basic and acidic residues" evidence="6">
    <location>
        <begin position="12"/>
        <end position="21"/>
    </location>
</feature>
<dbReference type="GO" id="GO:0003723">
    <property type="term" value="F:RNA binding"/>
    <property type="evidence" value="ECO:0007669"/>
    <property type="project" value="TreeGrafter"/>
</dbReference>